<dbReference type="AlphaFoldDB" id="E6PXS5"/>
<dbReference type="EMBL" id="CABN01000047">
    <property type="protein sequence ID" value="CBH99734.1"/>
    <property type="molecule type" value="Genomic_DNA"/>
</dbReference>
<proteinExistence type="predicted"/>
<gene>
    <name evidence="1" type="ORF">CARN3_0681</name>
</gene>
<protein>
    <submittedName>
        <fullName evidence="1">Uncharacterized protein</fullName>
    </submittedName>
</protein>
<comment type="caution">
    <text evidence="1">The sequence shown here is derived from an EMBL/GenBank/DDBJ whole genome shotgun (WGS) entry which is preliminary data.</text>
</comment>
<organism evidence="1">
    <name type="scientific">mine drainage metagenome</name>
    <dbReference type="NCBI Taxonomy" id="410659"/>
    <lineage>
        <taxon>unclassified sequences</taxon>
        <taxon>metagenomes</taxon>
        <taxon>ecological metagenomes</taxon>
    </lineage>
</organism>
<reference evidence="1" key="1">
    <citation type="submission" date="2009-10" db="EMBL/GenBank/DDBJ databases">
        <title>Diversity of trophic interactions inside an arsenic-rich microbial ecosystem.</title>
        <authorList>
            <person name="Bertin P.N."/>
            <person name="Heinrich-Salmeron A."/>
            <person name="Pelletier E."/>
            <person name="Goulhen-Chollet F."/>
            <person name="Arsene-Ploetze F."/>
            <person name="Gallien S."/>
            <person name="Calteau A."/>
            <person name="Vallenet D."/>
            <person name="Casiot C."/>
            <person name="Chane-Woon-Ming B."/>
            <person name="Giloteaux L."/>
            <person name="Barakat M."/>
            <person name="Bonnefoy V."/>
            <person name="Bruneel O."/>
            <person name="Chandler M."/>
            <person name="Cleiss J."/>
            <person name="Duran R."/>
            <person name="Elbaz-Poulichet F."/>
            <person name="Fonknechten N."/>
            <person name="Lauga B."/>
            <person name="Mornico D."/>
            <person name="Ortet P."/>
            <person name="Schaeffer C."/>
            <person name="Siguier P."/>
            <person name="Alexander Thil Smith A."/>
            <person name="Van Dorsselaer A."/>
            <person name="Weissenbach J."/>
            <person name="Medigue C."/>
            <person name="Le Paslier D."/>
        </authorList>
    </citation>
    <scope>NUCLEOTIDE SEQUENCE</scope>
</reference>
<name>E6PXS5_9ZZZZ</name>
<evidence type="ECO:0000313" key="1">
    <source>
        <dbReference type="EMBL" id="CBH99734.1"/>
    </source>
</evidence>
<sequence>MRKIEHDCQYRRTKGEYSMLISHARRRAGTSVTRHMNPTLRYFSILQLGVRRSGSSCTIRFAQHGGSSTEAFRQSL</sequence>
<accession>E6PXS5</accession>